<keyword evidence="2" id="KW-1185">Reference proteome</keyword>
<evidence type="ECO:0000313" key="2">
    <source>
        <dbReference type="Proteomes" id="UP000516132"/>
    </source>
</evidence>
<organism evidence="1 2">
    <name type="scientific">Pseudomonas phage phiPsa315</name>
    <dbReference type="NCBI Taxonomy" id="1460363"/>
    <lineage>
        <taxon>Viruses</taxon>
        <taxon>Duplodnaviria</taxon>
        <taxon>Heunggongvirae</taxon>
        <taxon>Uroviricota</taxon>
        <taxon>Caudoviricetes</taxon>
        <taxon>Vandenendeviridae</taxon>
        <taxon>Gorskivirinae</taxon>
        <taxon>Otagovirus</taxon>
        <taxon>Otagovirus psa315</taxon>
    </lineage>
</organism>
<protein>
    <submittedName>
        <fullName evidence="1">Uncharacterized protein</fullName>
    </submittedName>
</protein>
<proteinExistence type="predicted"/>
<sequence>MINTGENTKMYIAVLDEAPDYMVPTLVAHSVLNAHNFFTTKWSYTYGQWFDKSFRKVVLRVNRREYDKIKETRDYWEGHENTICDGKGSCLVVLPVESDKVPNVLKYAKLWAPKKESINE</sequence>
<reference evidence="1 2" key="1">
    <citation type="submission" date="2020-06" db="EMBL/GenBank/DDBJ databases">
        <title>Characterization of Pseudomonas phiPsa374-like phages.</title>
        <authorList>
            <person name="Warring S."/>
            <person name="Malone L.M."/>
            <person name="Easingwood R.A."/>
            <person name="Rigano L."/>
            <person name="Frampton R.A."/>
            <person name="Lopez Acedo E."/>
            <person name="Templeton M.D."/>
            <person name="Kleffmann T."/>
            <person name="Bostina M."/>
            <person name="Fineran P.C."/>
        </authorList>
    </citation>
    <scope>NUCLEOTIDE SEQUENCE [LARGE SCALE GENOMIC DNA]</scope>
</reference>
<dbReference type="SUPFAM" id="SSF102462">
    <property type="entry name" value="Peptidyl-tRNA hydrolase II"/>
    <property type="match status" value="1"/>
</dbReference>
<evidence type="ECO:0000313" key="1">
    <source>
        <dbReference type="EMBL" id="QNO00287.1"/>
    </source>
</evidence>
<dbReference type="Proteomes" id="UP000516132">
    <property type="component" value="Segment"/>
</dbReference>
<gene>
    <name evidence="1" type="ORF">phiPsa315_120</name>
</gene>
<dbReference type="InterPro" id="IPR023476">
    <property type="entry name" value="Pep_tRNA_hydro_II_dom_sf"/>
</dbReference>
<accession>A0A7G9V1Y1</accession>
<name>A0A7G9V1Y1_9CAUD</name>
<dbReference type="EMBL" id="MT670419">
    <property type="protein sequence ID" value="QNO00287.1"/>
    <property type="molecule type" value="Genomic_DNA"/>
</dbReference>